<proteinExistence type="predicted"/>
<organism evidence="1 2">
    <name type="scientific">Amphibiibacter pelophylacis</name>
    <dbReference type="NCBI Taxonomy" id="1799477"/>
    <lineage>
        <taxon>Bacteria</taxon>
        <taxon>Pseudomonadati</taxon>
        <taxon>Pseudomonadota</taxon>
        <taxon>Betaproteobacteria</taxon>
        <taxon>Burkholderiales</taxon>
        <taxon>Sphaerotilaceae</taxon>
        <taxon>Amphibiibacter</taxon>
    </lineage>
</organism>
<keyword evidence="2" id="KW-1185">Reference proteome</keyword>
<name>A0ACC6NZK1_9BURK</name>
<reference evidence="1" key="1">
    <citation type="submission" date="2023-10" db="EMBL/GenBank/DDBJ databases">
        <title>Amphibacter perezi, gen. nov., sp. nov. a novel taxa of the family Comamonadaceae, class Betaproteobacteria isolated from the skin microbiota of Pelophylax perezi from different populations.</title>
        <authorList>
            <person name="Costa S."/>
            <person name="Proenca D.N."/>
            <person name="Lopes I."/>
            <person name="Morais P.V."/>
        </authorList>
    </citation>
    <scope>NUCLEOTIDE SEQUENCE</scope>
    <source>
        <strain evidence="1">SL12-8</strain>
    </source>
</reference>
<accession>A0ACC6NZK1</accession>
<evidence type="ECO:0000313" key="1">
    <source>
        <dbReference type="EMBL" id="MEJ7137372.1"/>
    </source>
</evidence>
<sequence>MQLFDNKEVHQRLATYLVEFVENRDWDVAKAHFSIFSKMVRANQWLLYADLEEKKGGFTKNPEAMWDGLDAVLFLRDEILRTTGRRIWGLTFTLYPDGKYDIEYDYTKPDDYDDSNEAGDGGSDSPVADLLGGLVKRPAAVNPDPFLQQALEALQAQTAQNSRDWGLGTEARWNLEMNEGSLRFTFADGRVLQAPVQVVGTYSTASGSFLWGWDHPSVPQPLRRAAQKVCDYGLAHGMEPLTMRSIACSEDEAWAYTAAAAQLDGAAGAYRGDAGGTWVYMVFGVPVAV</sequence>
<evidence type="ECO:0000313" key="2">
    <source>
        <dbReference type="Proteomes" id="UP001364695"/>
    </source>
</evidence>
<gene>
    <name evidence="1" type="ORF">RV045_02865</name>
</gene>
<comment type="caution">
    <text evidence="1">The sequence shown here is derived from an EMBL/GenBank/DDBJ whole genome shotgun (WGS) entry which is preliminary data.</text>
</comment>
<protein>
    <submittedName>
        <fullName evidence="1">Uncharacterized protein</fullName>
    </submittedName>
</protein>
<dbReference type="Proteomes" id="UP001364695">
    <property type="component" value="Unassembled WGS sequence"/>
</dbReference>
<dbReference type="EMBL" id="JAWDIE010000003">
    <property type="protein sequence ID" value="MEJ7137372.1"/>
    <property type="molecule type" value="Genomic_DNA"/>
</dbReference>